<dbReference type="EMBL" id="AP017424">
    <property type="protein sequence ID" value="BAU82649.1"/>
    <property type="molecule type" value="Genomic_DNA"/>
</dbReference>
<keyword evidence="3" id="KW-1185">Reference proteome</keyword>
<gene>
    <name evidence="2" type="ORF">SLA_1711</name>
</gene>
<dbReference type="Proteomes" id="UP000217676">
    <property type="component" value="Chromosome"/>
</dbReference>
<organism evidence="2 3">
    <name type="scientific">Streptomyces laurentii</name>
    <dbReference type="NCBI Taxonomy" id="39478"/>
    <lineage>
        <taxon>Bacteria</taxon>
        <taxon>Bacillati</taxon>
        <taxon>Actinomycetota</taxon>
        <taxon>Actinomycetes</taxon>
        <taxon>Kitasatosporales</taxon>
        <taxon>Streptomycetaceae</taxon>
        <taxon>Streptomyces</taxon>
    </lineage>
</organism>
<evidence type="ECO:0000313" key="3">
    <source>
        <dbReference type="Proteomes" id="UP000217676"/>
    </source>
</evidence>
<dbReference type="AlphaFoldDB" id="A0A160NVI6"/>
<reference evidence="2 3" key="1">
    <citation type="journal article" date="2016" name="Genome Announc.">
        <title>Complete Genome Sequence of Thiostrepton-Producing Streptomyces laurentii ATCC 31255.</title>
        <authorList>
            <person name="Doi K."/>
            <person name="Fujino Y."/>
            <person name="Nagayoshi Y."/>
            <person name="Ohshima T."/>
            <person name="Ogata S."/>
        </authorList>
    </citation>
    <scope>NUCLEOTIDE SEQUENCE [LARGE SCALE GENOMIC DNA]</scope>
    <source>
        <strain evidence="2 3">ATCC 31255</strain>
    </source>
</reference>
<dbReference type="KEGG" id="slau:SLA_1711"/>
<sequence>MVPAGGAPAQQRERPAAGVEETGQYGVAGRTGHGGGSFLRWTGEGSSKGLRERNGLAGAVPGYEKGRLSGGLRVDWGTRSQWAAG</sequence>
<feature type="region of interest" description="Disordered" evidence="1">
    <location>
        <begin position="1"/>
        <end position="71"/>
    </location>
</feature>
<proteinExistence type="predicted"/>
<evidence type="ECO:0000256" key="1">
    <source>
        <dbReference type="SAM" id="MobiDB-lite"/>
    </source>
</evidence>
<accession>A0A160NVI6</accession>
<protein>
    <submittedName>
        <fullName evidence="2">Uncharacterized protein</fullName>
    </submittedName>
</protein>
<name>A0A160NVI6_STRLU</name>
<evidence type="ECO:0000313" key="2">
    <source>
        <dbReference type="EMBL" id="BAU82649.1"/>
    </source>
</evidence>